<dbReference type="GO" id="GO:0003700">
    <property type="term" value="F:DNA-binding transcription factor activity"/>
    <property type="evidence" value="ECO:0007669"/>
    <property type="project" value="InterPro"/>
</dbReference>
<evidence type="ECO:0000313" key="6">
    <source>
        <dbReference type="Proteomes" id="UP000249135"/>
    </source>
</evidence>
<evidence type="ECO:0000256" key="3">
    <source>
        <dbReference type="ARBA" id="ARBA00023163"/>
    </source>
</evidence>
<evidence type="ECO:0000313" key="5">
    <source>
        <dbReference type="EMBL" id="PZQ66647.1"/>
    </source>
</evidence>
<name>A0A2W5R8A6_VARPD</name>
<dbReference type="Pfam" id="PF12833">
    <property type="entry name" value="HTH_18"/>
    <property type="match status" value="1"/>
</dbReference>
<dbReference type="InterPro" id="IPR018060">
    <property type="entry name" value="HTH_AraC"/>
</dbReference>
<gene>
    <name evidence="5" type="ORF">DI563_22935</name>
</gene>
<dbReference type="PROSITE" id="PS00041">
    <property type="entry name" value="HTH_ARAC_FAMILY_1"/>
    <property type="match status" value="1"/>
</dbReference>
<dbReference type="PROSITE" id="PS01124">
    <property type="entry name" value="HTH_ARAC_FAMILY_2"/>
    <property type="match status" value="1"/>
</dbReference>
<dbReference type="AlphaFoldDB" id="A0A2W5R8A6"/>
<sequence>METHSAPGLFPHDDAAGAAAERVIVRRQRVASGDLSAQLITEDVSAPTDWSFAEDAHTVVVHLAGRLSSMESVFSAGPSSDLLPQVGDIWTIPAGCRYAAMAQGATVRFAEFRVPAELLGGGEMAARVGHRDAFLHHASARVLQLAQRDDDLGRMALQSLLAAIRFHIADAYLRSRPDATPARRAARAHRFSDRQRQRLVQYIAASMHETISVEALAQVAGVSVAHLMEGFKASFGTTPWQHVLRARVAEARRLLEATDLSITAIAVAVGFSSPSHFASAFGRHVGASPGAYRRERRGG</sequence>
<dbReference type="PANTHER" id="PTHR46796">
    <property type="entry name" value="HTH-TYPE TRANSCRIPTIONAL ACTIVATOR RHAS-RELATED"/>
    <property type="match status" value="1"/>
</dbReference>
<dbReference type="SUPFAM" id="SSF46689">
    <property type="entry name" value="Homeodomain-like"/>
    <property type="match status" value="2"/>
</dbReference>
<reference evidence="5 6" key="1">
    <citation type="submission" date="2017-08" db="EMBL/GenBank/DDBJ databases">
        <title>Infants hospitalized years apart are colonized by the same room-sourced microbial strains.</title>
        <authorList>
            <person name="Brooks B."/>
            <person name="Olm M.R."/>
            <person name="Firek B.A."/>
            <person name="Baker R."/>
            <person name="Thomas B.C."/>
            <person name="Morowitz M.J."/>
            <person name="Banfield J.F."/>
        </authorList>
    </citation>
    <scope>NUCLEOTIDE SEQUENCE [LARGE SCALE GENOMIC DNA]</scope>
    <source>
        <strain evidence="5">S2_005_003_R2_41</strain>
    </source>
</reference>
<keyword evidence="1" id="KW-0805">Transcription regulation</keyword>
<dbReference type="PRINTS" id="PR00032">
    <property type="entry name" value="HTHARAC"/>
</dbReference>
<proteinExistence type="predicted"/>
<accession>A0A2W5R8A6</accession>
<organism evidence="5 6">
    <name type="scientific">Variovorax paradoxus</name>
    <dbReference type="NCBI Taxonomy" id="34073"/>
    <lineage>
        <taxon>Bacteria</taxon>
        <taxon>Pseudomonadati</taxon>
        <taxon>Pseudomonadota</taxon>
        <taxon>Betaproteobacteria</taxon>
        <taxon>Burkholderiales</taxon>
        <taxon>Comamonadaceae</taxon>
        <taxon>Variovorax</taxon>
    </lineage>
</organism>
<dbReference type="SMART" id="SM00342">
    <property type="entry name" value="HTH_ARAC"/>
    <property type="match status" value="1"/>
</dbReference>
<dbReference type="EMBL" id="QFPP01000400">
    <property type="protein sequence ID" value="PZQ66647.1"/>
    <property type="molecule type" value="Genomic_DNA"/>
</dbReference>
<evidence type="ECO:0000256" key="1">
    <source>
        <dbReference type="ARBA" id="ARBA00023015"/>
    </source>
</evidence>
<dbReference type="Gene3D" id="1.10.10.60">
    <property type="entry name" value="Homeodomain-like"/>
    <property type="match status" value="1"/>
</dbReference>
<dbReference type="InterPro" id="IPR050204">
    <property type="entry name" value="AraC_XylS_family_regulators"/>
</dbReference>
<evidence type="ECO:0000259" key="4">
    <source>
        <dbReference type="PROSITE" id="PS01124"/>
    </source>
</evidence>
<dbReference type="PANTHER" id="PTHR46796:SF14">
    <property type="entry name" value="TRANSCRIPTIONAL REGULATORY PROTEIN"/>
    <property type="match status" value="1"/>
</dbReference>
<protein>
    <recommendedName>
        <fullName evidence="4">HTH araC/xylS-type domain-containing protein</fullName>
    </recommendedName>
</protein>
<comment type="caution">
    <text evidence="5">The sequence shown here is derived from an EMBL/GenBank/DDBJ whole genome shotgun (WGS) entry which is preliminary data.</text>
</comment>
<feature type="domain" description="HTH araC/xylS-type" evidence="4">
    <location>
        <begin position="197"/>
        <end position="295"/>
    </location>
</feature>
<keyword evidence="3" id="KW-0804">Transcription</keyword>
<dbReference type="InterPro" id="IPR018062">
    <property type="entry name" value="HTH_AraC-typ_CS"/>
</dbReference>
<dbReference type="InterPro" id="IPR020449">
    <property type="entry name" value="Tscrpt_reg_AraC-type_HTH"/>
</dbReference>
<dbReference type="InterPro" id="IPR009057">
    <property type="entry name" value="Homeodomain-like_sf"/>
</dbReference>
<evidence type="ECO:0000256" key="2">
    <source>
        <dbReference type="ARBA" id="ARBA00023125"/>
    </source>
</evidence>
<dbReference type="Proteomes" id="UP000249135">
    <property type="component" value="Unassembled WGS sequence"/>
</dbReference>
<dbReference type="GO" id="GO:0043565">
    <property type="term" value="F:sequence-specific DNA binding"/>
    <property type="evidence" value="ECO:0007669"/>
    <property type="project" value="InterPro"/>
</dbReference>
<keyword evidence="2" id="KW-0238">DNA-binding</keyword>